<feature type="region of interest" description="Disordered" evidence="1">
    <location>
        <begin position="850"/>
        <end position="870"/>
    </location>
</feature>
<keyword evidence="2" id="KW-0695">RNA-directed DNA polymerase</keyword>
<sequence>MIWCKSNMGGFTLALLDSLFSKGLRTVKFIPPKCHLGFSRVLKEALDKVICTPDDISCWVMRETLAESSPLLSDVDEEDIDLAVRVFSSFGVAPYNDATLEDLKTKHPFKPPSSLSHISIDHHHLIASPTVVLDRIKTAVAISDELVSSITQVANLYLDGKFPNILGEYIASALLTLLVKPGGGIRPIVVGTVWRRLVSKVSAIMIGHSLDSYLDGLQFGVGVVGGSEAILHSVNHLIEACGDDVGLSMLLVDFKNAFYLVDREVMLREVCLRCPAISRWVEFCYSNPSILYCGEHTLGSCQGVQQGDPLGPLLFSLVLHPLIYTMFVGKVLELITKDGPGCGLHLNIDKTGVFWPKEDPRSRLAGIFPPNIARSLHGVKLLGGPASVDFDFCNELVMKRVTKTIGLMDATAKRIVTASGPGFGDWQWRLATLPFAFGGLGVYSAGDVLNYAFLASRLQSVGLQTKLLWHTGIVSPGPIFDDALSVFNTSMTTGTFENAEVPHFPKSLDNVSYGLLKERIIPLTGLRWSLFLVCSRVFAGDIYEDHALSCAGIIGIKHRHNVVRDTLVDICYRSGISAGMRGLDVCVDLTGSSPLTQTGMVDFIPGRAVIDAAQRKRGKYMAKCAAIGYGFLPFSFSSLGELEADAVTLLKRIRKFSMAQDIGARAAVHIFNRISFAIAKGESLRETGGCLLEKTSLNDDREDDTGRYEEMKIRHKLHKRRLGSNKGEYVSSSQLKAAEEELEDDATLFVFQIKSLKGIQSRSLLTQVARHHAAQTSFFRKVLKSLEAIEPHIKLVTQQQHIDYQFSGLEDDDRDSFFLTDNKDCEDDSDYATEYGELIFDYKQSDPKVEVSSSDNSMEACLGETKNNKP</sequence>
<evidence type="ECO:0000313" key="2">
    <source>
        <dbReference type="EMBL" id="GJS85915.1"/>
    </source>
</evidence>
<evidence type="ECO:0000313" key="3">
    <source>
        <dbReference type="Proteomes" id="UP001151760"/>
    </source>
</evidence>
<gene>
    <name evidence="2" type="ORF">Tco_0752456</name>
</gene>
<proteinExistence type="predicted"/>
<keyword evidence="3" id="KW-1185">Reference proteome</keyword>
<reference evidence="2" key="1">
    <citation type="journal article" date="2022" name="Int. J. Mol. Sci.">
        <title>Draft Genome of Tanacetum Coccineum: Genomic Comparison of Closely Related Tanacetum-Family Plants.</title>
        <authorList>
            <person name="Yamashiro T."/>
            <person name="Shiraishi A."/>
            <person name="Nakayama K."/>
            <person name="Satake H."/>
        </authorList>
    </citation>
    <scope>NUCLEOTIDE SEQUENCE</scope>
</reference>
<comment type="caution">
    <text evidence="2">The sequence shown here is derived from an EMBL/GenBank/DDBJ whole genome shotgun (WGS) entry which is preliminary data.</text>
</comment>
<keyword evidence="2" id="KW-0808">Transferase</keyword>
<dbReference type="InterPro" id="IPR027267">
    <property type="entry name" value="AH/BAR_dom_sf"/>
</dbReference>
<name>A0ABQ4ZA43_9ASTR</name>
<keyword evidence="2" id="KW-0548">Nucleotidyltransferase</keyword>
<protein>
    <submittedName>
        <fullName evidence="2">Reverse transcriptase domain-containing protein</fullName>
    </submittedName>
</protein>
<dbReference type="EMBL" id="BQNB010011085">
    <property type="protein sequence ID" value="GJS85915.1"/>
    <property type="molecule type" value="Genomic_DNA"/>
</dbReference>
<dbReference type="GO" id="GO:0003964">
    <property type="term" value="F:RNA-directed DNA polymerase activity"/>
    <property type="evidence" value="ECO:0007669"/>
    <property type="project" value="UniProtKB-KW"/>
</dbReference>
<organism evidence="2 3">
    <name type="scientific">Tanacetum coccineum</name>
    <dbReference type="NCBI Taxonomy" id="301880"/>
    <lineage>
        <taxon>Eukaryota</taxon>
        <taxon>Viridiplantae</taxon>
        <taxon>Streptophyta</taxon>
        <taxon>Embryophyta</taxon>
        <taxon>Tracheophyta</taxon>
        <taxon>Spermatophyta</taxon>
        <taxon>Magnoliopsida</taxon>
        <taxon>eudicotyledons</taxon>
        <taxon>Gunneridae</taxon>
        <taxon>Pentapetalae</taxon>
        <taxon>asterids</taxon>
        <taxon>campanulids</taxon>
        <taxon>Asterales</taxon>
        <taxon>Asteraceae</taxon>
        <taxon>Asteroideae</taxon>
        <taxon>Anthemideae</taxon>
        <taxon>Anthemidinae</taxon>
        <taxon>Tanacetum</taxon>
    </lineage>
</organism>
<dbReference type="Gene3D" id="1.20.1270.60">
    <property type="entry name" value="Arfaptin homology (AH) domain/BAR domain"/>
    <property type="match status" value="1"/>
</dbReference>
<evidence type="ECO:0000256" key="1">
    <source>
        <dbReference type="SAM" id="MobiDB-lite"/>
    </source>
</evidence>
<dbReference type="Proteomes" id="UP001151760">
    <property type="component" value="Unassembled WGS sequence"/>
</dbReference>
<dbReference type="SUPFAM" id="SSF103657">
    <property type="entry name" value="BAR/IMD domain-like"/>
    <property type="match status" value="1"/>
</dbReference>
<reference evidence="2" key="2">
    <citation type="submission" date="2022-01" db="EMBL/GenBank/DDBJ databases">
        <authorList>
            <person name="Yamashiro T."/>
            <person name="Shiraishi A."/>
            <person name="Satake H."/>
            <person name="Nakayama K."/>
        </authorList>
    </citation>
    <scope>NUCLEOTIDE SEQUENCE</scope>
</reference>
<accession>A0ABQ4ZA43</accession>
<dbReference type="PANTHER" id="PTHR48462">
    <property type="entry name" value="PROTEIN, PUTATIVE-RELATED"/>
    <property type="match status" value="1"/>
</dbReference>
<dbReference type="PANTHER" id="PTHR48462:SF1">
    <property type="entry name" value="PROTEIN, PUTATIVE-RELATED"/>
    <property type="match status" value="1"/>
</dbReference>